<dbReference type="PROSITE" id="PS51273">
    <property type="entry name" value="GATASE_TYPE_1"/>
    <property type="match status" value="1"/>
</dbReference>
<dbReference type="PANTHER" id="PTHR43235:SF1">
    <property type="entry name" value="GLUTAMINE AMIDOTRANSFERASE PB2B2.05-RELATED"/>
    <property type="match status" value="1"/>
</dbReference>
<organism evidence="1">
    <name type="scientific">marine metagenome</name>
    <dbReference type="NCBI Taxonomy" id="408172"/>
    <lineage>
        <taxon>unclassified sequences</taxon>
        <taxon>metagenomes</taxon>
        <taxon>ecological metagenomes</taxon>
    </lineage>
</organism>
<evidence type="ECO:0000313" key="1">
    <source>
        <dbReference type="EMBL" id="SVC19994.1"/>
    </source>
</evidence>
<dbReference type="Gene3D" id="3.40.50.880">
    <property type="match status" value="1"/>
</dbReference>
<dbReference type="GO" id="GO:0005829">
    <property type="term" value="C:cytosol"/>
    <property type="evidence" value="ECO:0007669"/>
    <property type="project" value="TreeGrafter"/>
</dbReference>
<sequence>MPNKVKNDPVIGITCSSTARAKPYSSIVERFGGKARYLIPGKKETLEDDVKEIDGLLLSGGLDVHPAWYGQNPQPGRTYSKKRDEFEINLVKDSLNVNIPVLAICRGMQLLNVAMGGSIVQSLTDHDSVEPEDPSEFDGRESSFHRIFISPGCRLA</sequence>
<dbReference type="SUPFAM" id="SSF52317">
    <property type="entry name" value="Class I glutamine amidotransferase-like"/>
    <property type="match status" value="1"/>
</dbReference>
<proteinExistence type="predicted"/>
<dbReference type="GO" id="GO:0016811">
    <property type="term" value="F:hydrolase activity, acting on carbon-nitrogen (but not peptide) bonds, in linear amides"/>
    <property type="evidence" value="ECO:0007669"/>
    <property type="project" value="InterPro"/>
</dbReference>
<dbReference type="Pfam" id="PF07722">
    <property type="entry name" value="Peptidase_C26"/>
    <property type="match status" value="1"/>
</dbReference>
<gene>
    <name evidence="1" type="ORF">METZ01_LOCUS272848</name>
</gene>
<dbReference type="PANTHER" id="PTHR43235">
    <property type="entry name" value="GLUTAMINE AMIDOTRANSFERASE PB2B2.05-RELATED"/>
    <property type="match status" value="1"/>
</dbReference>
<dbReference type="AlphaFoldDB" id="A0A382K529"/>
<accession>A0A382K529</accession>
<dbReference type="InterPro" id="IPR029062">
    <property type="entry name" value="Class_I_gatase-like"/>
</dbReference>
<reference evidence="1" key="1">
    <citation type="submission" date="2018-05" db="EMBL/GenBank/DDBJ databases">
        <authorList>
            <person name="Lanie J.A."/>
            <person name="Ng W.-L."/>
            <person name="Kazmierczak K.M."/>
            <person name="Andrzejewski T.M."/>
            <person name="Davidsen T.M."/>
            <person name="Wayne K.J."/>
            <person name="Tettelin H."/>
            <person name="Glass J.I."/>
            <person name="Rusch D."/>
            <person name="Podicherti R."/>
            <person name="Tsui H.-C.T."/>
            <person name="Winkler M.E."/>
        </authorList>
    </citation>
    <scope>NUCLEOTIDE SEQUENCE</scope>
</reference>
<dbReference type="InterPro" id="IPR044668">
    <property type="entry name" value="PuuD-like"/>
</dbReference>
<dbReference type="InterPro" id="IPR011697">
    <property type="entry name" value="Peptidase_C26"/>
</dbReference>
<dbReference type="EMBL" id="UINC01078682">
    <property type="protein sequence ID" value="SVC19994.1"/>
    <property type="molecule type" value="Genomic_DNA"/>
</dbReference>
<name>A0A382K529_9ZZZZ</name>
<feature type="non-terminal residue" evidence="1">
    <location>
        <position position="156"/>
    </location>
</feature>
<protein>
    <submittedName>
        <fullName evidence="1">Uncharacterized protein</fullName>
    </submittedName>
</protein>